<evidence type="ECO:0000313" key="3">
    <source>
        <dbReference type="Proteomes" id="UP000717585"/>
    </source>
</evidence>
<feature type="compositionally biased region" description="Basic residues" evidence="1">
    <location>
        <begin position="519"/>
        <end position="529"/>
    </location>
</feature>
<evidence type="ECO:0000313" key="2">
    <source>
        <dbReference type="EMBL" id="KAG9395205.1"/>
    </source>
</evidence>
<dbReference type="AlphaFoldDB" id="A0A8J6AZI8"/>
<sequence length="529" mass="60047">MFGQTAFGLKAEAAQRYIDGYDWRNGIRLFDEASIEAVISVATSFADVTTDPDLSEMLYDLLDREKPPVPNIFHQIFNTRHAAELKRLIEPQGVEYDHDHIFRAFHGLKDERKEVNAPYDPRERDLNDVYGNPLYEHVGAISCLDLEGYFETMSDIQLTPRTLGSMPQRAVNGFIGQKTEEDEDNCAMDAPVKSFADRFYPYQHIEWEAAGAFRDKKYAFSVKQSGLTSTRGIVCIAARFSDVTAFATELKKNLLEGIAMNTLFHQLFYEHWKELKALLATKDVSIDHEYFGKMFRGFAPAGLRPGLAELGICTRNCHYFSDIAAIDNALKEIHTERVMAKRTDRIRWDREAAEEAEARREEEARLAAVSEDDMRRLAQPDGNVLFRTDWVSRVVRRNIEAERAVLLAAQGFAEISKERAAGQEMAMAIQRNEMDATVAYDVFVDHRDEVDAFVRQAGSSALDYDAIATFHGLHAVVRRASGLGTMMGQLGLDAFFAAVEKATVAFQRIKDQRRQQSSRAKKRVGRKRR</sequence>
<comment type="caution">
    <text evidence="2">The sequence shown here is derived from an EMBL/GenBank/DDBJ whole genome shotgun (WGS) entry which is preliminary data.</text>
</comment>
<dbReference type="Proteomes" id="UP000717585">
    <property type="component" value="Unassembled WGS sequence"/>
</dbReference>
<name>A0A8J6AZI8_9EUKA</name>
<keyword evidence="3" id="KW-1185">Reference proteome</keyword>
<feature type="region of interest" description="Disordered" evidence="1">
    <location>
        <begin position="510"/>
        <end position="529"/>
    </location>
</feature>
<protein>
    <submittedName>
        <fullName evidence="2">Uncharacterized protein</fullName>
    </submittedName>
</protein>
<proteinExistence type="predicted"/>
<evidence type="ECO:0000256" key="1">
    <source>
        <dbReference type="SAM" id="MobiDB-lite"/>
    </source>
</evidence>
<gene>
    <name evidence="2" type="ORF">J8273_0425</name>
</gene>
<accession>A0A8J6AZI8</accession>
<dbReference type="EMBL" id="JAHDYR010000012">
    <property type="protein sequence ID" value="KAG9395205.1"/>
    <property type="molecule type" value="Genomic_DNA"/>
</dbReference>
<reference evidence="2" key="1">
    <citation type="submission" date="2021-05" db="EMBL/GenBank/DDBJ databases">
        <title>A free-living protist that lacks canonical eukaryotic 1 DNA replication and segregation systems.</title>
        <authorList>
            <person name="Salas-Leiva D.E."/>
            <person name="Tromer E.C."/>
            <person name="Curtis B.A."/>
            <person name="Jerlstrom-Hultqvist J."/>
            <person name="Kolisko M."/>
            <person name="Yi Z."/>
            <person name="Salas-Leiva J.S."/>
            <person name="Gallot-Lavallee L."/>
            <person name="Kops G.J.P.L."/>
            <person name="Archibald J.M."/>
            <person name="Simpson A.G.B."/>
            <person name="Roger A.J."/>
        </authorList>
    </citation>
    <scope>NUCLEOTIDE SEQUENCE</scope>
    <source>
        <strain evidence="2">BICM</strain>
    </source>
</reference>
<organism evidence="2 3">
    <name type="scientific">Carpediemonas membranifera</name>
    <dbReference type="NCBI Taxonomy" id="201153"/>
    <lineage>
        <taxon>Eukaryota</taxon>
        <taxon>Metamonada</taxon>
        <taxon>Carpediemonas-like organisms</taxon>
        <taxon>Carpediemonas</taxon>
    </lineage>
</organism>